<sequence length="106" mass="11642">MVRDLNVHFHHGGRFIDDNGTYVGSVDEKECDSDVWGYFEVVDLVNKLGYIEIEGLNDTPNNEAQLESEDSALDVRFGDSDDEVGLNDTVGVDSEVDDDDDVEGGA</sequence>
<dbReference type="EMBL" id="LXQA010012842">
    <property type="protein sequence ID" value="MCH87755.1"/>
    <property type="molecule type" value="Genomic_DNA"/>
</dbReference>
<name>A0A392MKZ4_9FABA</name>
<evidence type="ECO:0000313" key="4">
    <source>
        <dbReference type="Proteomes" id="UP000265520"/>
    </source>
</evidence>
<feature type="region of interest" description="Disordered" evidence="1">
    <location>
        <begin position="77"/>
        <end position="106"/>
    </location>
</feature>
<dbReference type="Pfam" id="PF26130">
    <property type="entry name" value="PB1-like"/>
    <property type="match status" value="1"/>
</dbReference>
<evidence type="ECO:0000313" key="3">
    <source>
        <dbReference type="EMBL" id="MCH87755.1"/>
    </source>
</evidence>
<comment type="caution">
    <text evidence="3">The sequence shown here is derived from an EMBL/GenBank/DDBJ whole genome shotgun (WGS) entry which is preliminary data.</text>
</comment>
<organism evidence="3 4">
    <name type="scientific">Trifolium medium</name>
    <dbReference type="NCBI Taxonomy" id="97028"/>
    <lineage>
        <taxon>Eukaryota</taxon>
        <taxon>Viridiplantae</taxon>
        <taxon>Streptophyta</taxon>
        <taxon>Embryophyta</taxon>
        <taxon>Tracheophyta</taxon>
        <taxon>Spermatophyta</taxon>
        <taxon>Magnoliopsida</taxon>
        <taxon>eudicotyledons</taxon>
        <taxon>Gunneridae</taxon>
        <taxon>Pentapetalae</taxon>
        <taxon>rosids</taxon>
        <taxon>fabids</taxon>
        <taxon>Fabales</taxon>
        <taxon>Fabaceae</taxon>
        <taxon>Papilionoideae</taxon>
        <taxon>50 kb inversion clade</taxon>
        <taxon>NPAAA clade</taxon>
        <taxon>Hologalegina</taxon>
        <taxon>IRL clade</taxon>
        <taxon>Trifolieae</taxon>
        <taxon>Trifolium</taxon>
    </lineage>
</organism>
<keyword evidence="4" id="KW-1185">Reference proteome</keyword>
<dbReference type="Proteomes" id="UP000265520">
    <property type="component" value="Unassembled WGS sequence"/>
</dbReference>
<dbReference type="AlphaFoldDB" id="A0A392MKZ4"/>
<feature type="compositionally biased region" description="Acidic residues" evidence="1">
    <location>
        <begin position="94"/>
        <end position="106"/>
    </location>
</feature>
<reference evidence="3 4" key="1">
    <citation type="journal article" date="2018" name="Front. Plant Sci.">
        <title>Red Clover (Trifolium pratense) and Zigzag Clover (T. medium) - A Picture of Genomic Similarities and Differences.</title>
        <authorList>
            <person name="Dluhosova J."/>
            <person name="Istvanek J."/>
            <person name="Nedelnik J."/>
            <person name="Repkova J."/>
        </authorList>
    </citation>
    <scope>NUCLEOTIDE SEQUENCE [LARGE SCALE GENOMIC DNA]</scope>
    <source>
        <strain evidence="4">cv. 10/8</strain>
        <tissue evidence="3">Leaf</tissue>
    </source>
</reference>
<proteinExistence type="predicted"/>
<evidence type="ECO:0000259" key="2">
    <source>
        <dbReference type="Pfam" id="PF26130"/>
    </source>
</evidence>
<protein>
    <recommendedName>
        <fullName evidence="2">PB1-like domain-containing protein</fullName>
    </recommendedName>
</protein>
<dbReference type="InterPro" id="IPR058594">
    <property type="entry name" value="PB1-like_dom_pln"/>
</dbReference>
<gene>
    <name evidence="3" type="ORF">A2U01_0008633</name>
</gene>
<accession>A0A392MKZ4</accession>
<feature type="domain" description="PB1-like" evidence="2">
    <location>
        <begin position="1"/>
        <end position="55"/>
    </location>
</feature>
<evidence type="ECO:0000256" key="1">
    <source>
        <dbReference type="SAM" id="MobiDB-lite"/>
    </source>
</evidence>